<dbReference type="PANTHER" id="PTHR48079:SF6">
    <property type="entry name" value="NAD(P)-BINDING DOMAIN-CONTAINING PROTEIN-RELATED"/>
    <property type="match status" value="1"/>
</dbReference>
<evidence type="ECO:0000313" key="3">
    <source>
        <dbReference type="Proteomes" id="UP001601948"/>
    </source>
</evidence>
<accession>A0ABW6R2X5</accession>
<dbReference type="Gene3D" id="3.40.50.720">
    <property type="entry name" value="NAD(P)-binding Rossmann-like Domain"/>
    <property type="match status" value="1"/>
</dbReference>
<dbReference type="InterPro" id="IPR036291">
    <property type="entry name" value="NAD(P)-bd_dom_sf"/>
</dbReference>
<gene>
    <name evidence="2" type="ORF">ACFYV7_34155</name>
</gene>
<organism evidence="2 3">
    <name type="scientific">Nocardia suismassiliense</name>
    <dbReference type="NCBI Taxonomy" id="2077092"/>
    <lineage>
        <taxon>Bacteria</taxon>
        <taxon>Bacillati</taxon>
        <taxon>Actinomycetota</taxon>
        <taxon>Actinomycetes</taxon>
        <taxon>Mycobacteriales</taxon>
        <taxon>Nocardiaceae</taxon>
        <taxon>Nocardia</taxon>
    </lineage>
</organism>
<keyword evidence="3" id="KW-1185">Reference proteome</keyword>
<dbReference type="Pfam" id="PF07993">
    <property type="entry name" value="NAD_binding_4"/>
    <property type="match status" value="1"/>
</dbReference>
<proteinExistence type="predicted"/>
<evidence type="ECO:0000313" key="2">
    <source>
        <dbReference type="EMBL" id="MFF3227882.1"/>
    </source>
</evidence>
<name>A0ABW6R2X5_9NOCA</name>
<protein>
    <submittedName>
        <fullName evidence="2">SDR family oxidoreductase</fullName>
    </submittedName>
</protein>
<dbReference type="InterPro" id="IPR013120">
    <property type="entry name" value="FAR_NAD-bd"/>
</dbReference>
<dbReference type="PANTHER" id="PTHR48079">
    <property type="entry name" value="PROTEIN YEEZ"/>
    <property type="match status" value="1"/>
</dbReference>
<feature type="domain" description="Thioester reductase (TE)" evidence="1">
    <location>
        <begin position="6"/>
        <end position="253"/>
    </location>
</feature>
<dbReference type="EMBL" id="JBIAPI010000012">
    <property type="protein sequence ID" value="MFF3227882.1"/>
    <property type="molecule type" value="Genomic_DNA"/>
</dbReference>
<dbReference type="RefSeq" id="WP_387724250.1">
    <property type="nucleotide sequence ID" value="NZ_JBIAPI010000012.1"/>
</dbReference>
<comment type="caution">
    <text evidence="2">The sequence shown here is derived from an EMBL/GenBank/DDBJ whole genome shotgun (WGS) entry which is preliminary data.</text>
</comment>
<reference evidence="2 3" key="1">
    <citation type="submission" date="2024-10" db="EMBL/GenBank/DDBJ databases">
        <title>The Natural Products Discovery Center: Release of the First 8490 Sequenced Strains for Exploring Actinobacteria Biosynthetic Diversity.</title>
        <authorList>
            <person name="Kalkreuter E."/>
            <person name="Kautsar S.A."/>
            <person name="Yang D."/>
            <person name="Bader C.D."/>
            <person name="Teijaro C.N."/>
            <person name="Fluegel L."/>
            <person name="Davis C.M."/>
            <person name="Simpson J.R."/>
            <person name="Lauterbach L."/>
            <person name="Steele A.D."/>
            <person name="Gui C."/>
            <person name="Meng S."/>
            <person name="Li G."/>
            <person name="Viehrig K."/>
            <person name="Ye F."/>
            <person name="Su P."/>
            <person name="Kiefer A.F."/>
            <person name="Nichols A."/>
            <person name="Cepeda A.J."/>
            <person name="Yan W."/>
            <person name="Fan B."/>
            <person name="Jiang Y."/>
            <person name="Adhikari A."/>
            <person name="Zheng C.-J."/>
            <person name="Schuster L."/>
            <person name="Cowan T.M."/>
            <person name="Smanski M.J."/>
            <person name="Chevrette M.G."/>
            <person name="De Carvalho L.P.S."/>
            <person name="Shen B."/>
        </authorList>
    </citation>
    <scope>NUCLEOTIDE SEQUENCE [LARGE SCALE GENOMIC DNA]</scope>
    <source>
        <strain evidence="2 3">NPDC003040</strain>
    </source>
</reference>
<evidence type="ECO:0000259" key="1">
    <source>
        <dbReference type="Pfam" id="PF07993"/>
    </source>
</evidence>
<dbReference type="Proteomes" id="UP001601948">
    <property type="component" value="Unassembled WGS sequence"/>
</dbReference>
<dbReference type="InterPro" id="IPR051783">
    <property type="entry name" value="NAD(P)-dependent_oxidoreduct"/>
</dbReference>
<dbReference type="SUPFAM" id="SSF51735">
    <property type="entry name" value="NAD(P)-binding Rossmann-fold domains"/>
    <property type="match status" value="1"/>
</dbReference>
<sequence>MSGYLVTGATGMVGGALTLELLQSTDAPLHLLVRGGDTAAEDRCLFALQEAAESYGLERDFVSRQRGRLHIVVGDLTSSAVIERLPDRDIGEVWHCAASLKFDDRSRDEIFAVNVDGTARLLDLSEKVGATRFNYISTAYVAGSTVGRIDESAVPPDACANNQYELSKIAAEHLVSSCDSISTCIWRPSIVVGHSTTLATTSFTGLYGLVRDAFRFKRRTQKVFGPGFVPRQTRVLADPTAEANLIPVDLLVRQAVSLSTLPGFEADIVHLTNGAAPSLRDVLSVTAEATGVREPEYVTSADSLTALDRRLRKAMQFYAPQGGGTKFFAQDVAEQYGSPLRFPMDVDYLRALIGWYIGHAGLADRSRAA</sequence>